<evidence type="ECO:0000256" key="1">
    <source>
        <dbReference type="ARBA" id="ARBA00010641"/>
    </source>
</evidence>
<dbReference type="PANTHER" id="PTHR43133">
    <property type="entry name" value="RNA POLYMERASE ECF-TYPE SIGMA FACTO"/>
    <property type="match status" value="1"/>
</dbReference>
<gene>
    <name evidence="7" type="ORF">SAMN05421820_112184</name>
</gene>
<feature type="domain" description="RNA polymerase sigma-70 region 2" evidence="5">
    <location>
        <begin position="43"/>
        <end position="108"/>
    </location>
</feature>
<dbReference type="InterPro" id="IPR013249">
    <property type="entry name" value="RNA_pol_sigma70_r4_t2"/>
</dbReference>
<dbReference type="InterPro" id="IPR036388">
    <property type="entry name" value="WH-like_DNA-bd_sf"/>
</dbReference>
<dbReference type="GO" id="GO:0016987">
    <property type="term" value="F:sigma factor activity"/>
    <property type="evidence" value="ECO:0007669"/>
    <property type="project" value="UniProtKB-KW"/>
</dbReference>
<accession>A0A1H0HLM3</accession>
<dbReference type="SUPFAM" id="SSF88946">
    <property type="entry name" value="Sigma2 domain of RNA polymerase sigma factors"/>
    <property type="match status" value="1"/>
</dbReference>
<sequence>MGSNNIIILPGGDKGDMGSYQANSDLELVDLLKQDDRDAFAEIYRRHARRLTDFASSKLYSLNDARDLIQDLFAALWVDRIKIPVNTSLQSYLFASVRYKVIDKIRKNVTREEYAIIVQSLAMHTGHSPEKELEAKELKKIVDLAIAQLPPRTREIYKLSRDEHQTISEIATQLNLSDQTVKNQLTTAMKSLRETLERLSILLL</sequence>
<evidence type="ECO:0000256" key="3">
    <source>
        <dbReference type="ARBA" id="ARBA00023082"/>
    </source>
</evidence>
<dbReference type="GO" id="GO:0003677">
    <property type="term" value="F:DNA binding"/>
    <property type="evidence" value="ECO:0007669"/>
    <property type="project" value="InterPro"/>
</dbReference>
<evidence type="ECO:0000256" key="4">
    <source>
        <dbReference type="ARBA" id="ARBA00023163"/>
    </source>
</evidence>
<evidence type="ECO:0000259" key="5">
    <source>
        <dbReference type="Pfam" id="PF04542"/>
    </source>
</evidence>
<dbReference type="InterPro" id="IPR014327">
    <property type="entry name" value="RNA_pol_sigma70_bacteroid"/>
</dbReference>
<dbReference type="AlphaFoldDB" id="A0A1H0HLM3"/>
<dbReference type="InterPro" id="IPR014284">
    <property type="entry name" value="RNA_pol_sigma-70_dom"/>
</dbReference>
<evidence type="ECO:0000313" key="8">
    <source>
        <dbReference type="Proteomes" id="UP000183200"/>
    </source>
</evidence>
<dbReference type="EMBL" id="FNGY01000012">
    <property type="protein sequence ID" value="SDO19954.1"/>
    <property type="molecule type" value="Genomic_DNA"/>
</dbReference>
<keyword evidence="8" id="KW-1185">Reference proteome</keyword>
<dbReference type="PANTHER" id="PTHR43133:SF46">
    <property type="entry name" value="RNA POLYMERASE SIGMA-70 FACTOR ECF SUBFAMILY"/>
    <property type="match status" value="1"/>
</dbReference>
<dbReference type="Proteomes" id="UP000183200">
    <property type="component" value="Unassembled WGS sequence"/>
</dbReference>
<dbReference type="SUPFAM" id="SSF88659">
    <property type="entry name" value="Sigma3 and sigma4 domains of RNA polymerase sigma factors"/>
    <property type="match status" value="1"/>
</dbReference>
<evidence type="ECO:0000256" key="2">
    <source>
        <dbReference type="ARBA" id="ARBA00023015"/>
    </source>
</evidence>
<comment type="similarity">
    <text evidence="1">Belongs to the sigma-70 factor family. ECF subfamily.</text>
</comment>
<proteinExistence type="inferred from homology"/>
<evidence type="ECO:0000259" key="6">
    <source>
        <dbReference type="Pfam" id="PF08281"/>
    </source>
</evidence>
<dbReference type="Gene3D" id="1.10.1740.10">
    <property type="match status" value="1"/>
</dbReference>
<keyword evidence="4" id="KW-0804">Transcription</keyword>
<dbReference type="InterPro" id="IPR007627">
    <property type="entry name" value="RNA_pol_sigma70_r2"/>
</dbReference>
<organism evidence="7 8">
    <name type="scientific">Pedobacter steynii</name>
    <dbReference type="NCBI Taxonomy" id="430522"/>
    <lineage>
        <taxon>Bacteria</taxon>
        <taxon>Pseudomonadati</taxon>
        <taxon>Bacteroidota</taxon>
        <taxon>Sphingobacteriia</taxon>
        <taxon>Sphingobacteriales</taxon>
        <taxon>Sphingobacteriaceae</taxon>
        <taxon>Pedobacter</taxon>
    </lineage>
</organism>
<keyword evidence="2" id="KW-0805">Transcription regulation</keyword>
<keyword evidence="3" id="KW-0731">Sigma factor</keyword>
<dbReference type="InterPro" id="IPR039425">
    <property type="entry name" value="RNA_pol_sigma-70-like"/>
</dbReference>
<dbReference type="InterPro" id="IPR013324">
    <property type="entry name" value="RNA_pol_sigma_r3/r4-like"/>
</dbReference>
<dbReference type="InterPro" id="IPR013325">
    <property type="entry name" value="RNA_pol_sigma_r2"/>
</dbReference>
<dbReference type="NCBIfam" id="TIGR02937">
    <property type="entry name" value="sigma70-ECF"/>
    <property type="match status" value="1"/>
</dbReference>
<dbReference type="NCBIfam" id="TIGR02985">
    <property type="entry name" value="Sig70_bacteroi1"/>
    <property type="match status" value="1"/>
</dbReference>
<dbReference type="Pfam" id="PF04542">
    <property type="entry name" value="Sigma70_r2"/>
    <property type="match status" value="1"/>
</dbReference>
<reference evidence="8" key="1">
    <citation type="submission" date="2016-10" db="EMBL/GenBank/DDBJ databases">
        <authorList>
            <person name="Varghese N."/>
            <person name="Submissions S."/>
        </authorList>
    </citation>
    <scope>NUCLEOTIDE SEQUENCE [LARGE SCALE GENOMIC DNA]</scope>
    <source>
        <strain evidence="8">DSM 19110</strain>
    </source>
</reference>
<dbReference type="Gene3D" id="1.10.10.10">
    <property type="entry name" value="Winged helix-like DNA-binding domain superfamily/Winged helix DNA-binding domain"/>
    <property type="match status" value="1"/>
</dbReference>
<name>A0A1H0HLM3_9SPHI</name>
<dbReference type="STRING" id="430522.BFS30_12980"/>
<feature type="domain" description="RNA polymerase sigma factor 70 region 4 type 2" evidence="6">
    <location>
        <begin position="141"/>
        <end position="192"/>
    </location>
</feature>
<dbReference type="Pfam" id="PF08281">
    <property type="entry name" value="Sigma70_r4_2"/>
    <property type="match status" value="1"/>
</dbReference>
<evidence type="ECO:0000313" key="7">
    <source>
        <dbReference type="EMBL" id="SDO19954.1"/>
    </source>
</evidence>
<dbReference type="GO" id="GO:0006352">
    <property type="term" value="P:DNA-templated transcription initiation"/>
    <property type="evidence" value="ECO:0007669"/>
    <property type="project" value="InterPro"/>
</dbReference>
<protein>
    <submittedName>
        <fullName evidence="7">RNA polymerase sigma-70 factor, ECF subfamily</fullName>
    </submittedName>
</protein>